<name>A0A1G9RXV9_9GAMM</name>
<dbReference type="PANTHER" id="PTHR36302">
    <property type="entry name" value="BLR7088 PROTEIN"/>
    <property type="match status" value="1"/>
</dbReference>
<dbReference type="EMBL" id="FNGI01000017">
    <property type="protein sequence ID" value="SDM27850.1"/>
    <property type="molecule type" value="Genomic_DNA"/>
</dbReference>
<evidence type="ECO:0000313" key="2">
    <source>
        <dbReference type="EMBL" id="SDM27850.1"/>
    </source>
</evidence>
<sequence>MPRLLALSLLAALLLAPAAQAHEVNDNGVRIAHPFATPTPPGAPSGAAYLDISAEGDSVSLVGASSPISEAVEIHAMSMDNGIMRMRRLESLDVSPGVTVKMRPGGGAHFMLIGLKDALKVGDKFPLTLEFANRGSLEVEVRVQRAGAGVSAADGHHH</sequence>
<accession>A0A1G9RXV9</accession>
<dbReference type="SUPFAM" id="SSF110087">
    <property type="entry name" value="DR1885-like metal-binding protein"/>
    <property type="match status" value="1"/>
</dbReference>
<dbReference type="Pfam" id="PF04314">
    <property type="entry name" value="PCuAC"/>
    <property type="match status" value="1"/>
</dbReference>
<dbReference type="InterPro" id="IPR007410">
    <property type="entry name" value="LpqE-like"/>
</dbReference>
<dbReference type="InterPro" id="IPR036182">
    <property type="entry name" value="PCuAC_sf"/>
</dbReference>
<dbReference type="RefSeq" id="WP_217636615.1">
    <property type="nucleotide sequence ID" value="NZ_FNGI01000017.1"/>
</dbReference>
<dbReference type="Gene3D" id="2.60.40.1890">
    <property type="entry name" value="PCu(A)C copper chaperone"/>
    <property type="match status" value="1"/>
</dbReference>
<gene>
    <name evidence="2" type="ORF">SAMN05661010_03829</name>
</gene>
<protein>
    <recommendedName>
        <fullName evidence="4">Copper(I)-binding protein</fullName>
    </recommendedName>
</protein>
<feature type="chain" id="PRO_5011741848" description="Copper(I)-binding protein" evidence="1">
    <location>
        <begin position="22"/>
        <end position="158"/>
    </location>
</feature>
<proteinExistence type="predicted"/>
<keyword evidence="3" id="KW-1185">Reference proteome</keyword>
<organism evidence="2 3">
    <name type="scientific">Modicisalibacter muralis</name>
    <dbReference type="NCBI Taxonomy" id="119000"/>
    <lineage>
        <taxon>Bacteria</taxon>
        <taxon>Pseudomonadati</taxon>
        <taxon>Pseudomonadota</taxon>
        <taxon>Gammaproteobacteria</taxon>
        <taxon>Oceanospirillales</taxon>
        <taxon>Halomonadaceae</taxon>
        <taxon>Modicisalibacter</taxon>
    </lineage>
</organism>
<evidence type="ECO:0000313" key="3">
    <source>
        <dbReference type="Proteomes" id="UP000198654"/>
    </source>
</evidence>
<dbReference type="Proteomes" id="UP000198654">
    <property type="component" value="Unassembled WGS sequence"/>
</dbReference>
<evidence type="ECO:0008006" key="4">
    <source>
        <dbReference type="Google" id="ProtNLM"/>
    </source>
</evidence>
<reference evidence="2 3" key="1">
    <citation type="submission" date="2016-10" db="EMBL/GenBank/DDBJ databases">
        <authorList>
            <person name="de Groot N.N."/>
        </authorList>
    </citation>
    <scope>NUCLEOTIDE SEQUENCE [LARGE SCALE GENOMIC DNA]</scope>
    <source>
        <strain evidence="2 3">DSM 14789</strain>
    </source>
</reference>
<dbReference type="PANTHER" id="PTHR36302:SF1">
    <property type="entry name" value="COPPER CHAPERONE PCU(A)C"/>
    <property type="match status" value="1"/>
</dbReference>
<dbReference type="STRING" id="119000.SAMN05661010_03829"/>
<dbReference type="AlphaFoldDB" id="A0A1G9RXV9"/>
<keyword evidence="1" id="KW-0732">Signal</keyword>
<evidence type="ECO:0000256" key="1">
    <source>
        <dbReference type="SAM" id="SignalP"/>
    </source>
</evidence>
<dbReference type="InterPro" id="IPR058248">
    <property type="entry name" value="Lxx211020-like"/>
</dbReference>
<feature type="signal peptide" evidence="1">
    <location>
        <begin position="1"/>
        <end position="21"/>
    </location>
</feature>